<evidence type="ECO:0000313" key="3">
    <source>
        <dbReference type="Proteomes" id="UP000630097"/>
    </source>
</evidence>
<name>A0A8J3PRZ0_9ACTN</name>
<comment type="caution">
    <text evidence="2">The sequence shown here is derived from an EMBL/GenBank/DDBJ whole genome shotgun (WGS) entry which is preliminary data.</text>
</comment>
<organism evidence="2 3">
    <name type="scientific">Planotetraspora kaengkrachanensis</name>
    <dbReference type="NCBI Taxonomy" id="575193"/>
    <lineage>
        <taxon>Bacteria</taxon>
        <taxon>Bacillati</taxon>
        <taxon>Actinomycetota</taxon>
        <taxon>Actinomycetes</taxon>
        <taxon>Streptosporangiales</taxon>
        <taxon>Streptosporangiaceae</taxon>
        <taxon>Planotetraspora</taxon>
    </lineage>
</organism>
<dbReference type="EMBL" id="BONV01000014">
    <property type="protein sequence ID" value="GIG80341.1"/>
    <property type="molecule type" value="Genomic_DNA"/>
</dbReference>
<keyword evidence="3" id="KW-1185">Reference proteome</keyword>
<evidence type="ECO:0000256" key="1">
    <source>
        <dbReference type="SAM" id="MobiDB-lite"/>
    </source>
</evidence>
<proteinExistence type="predicted"/>
<feature type="region of interest" description="Disordered" evidence="1">
    <location>
        <begin position="60"/>
        <end position="80"/>
    </location>
</feature>
<reference evidence="2 3" key="1">
    <citation type="submission" date="2021-01" db="EMBL/GenBank/DDBJ databases">
        <title>Whole genome shotgun sequence of Planotetraspora kaengkrachanensis NBRC 104272.</title>
        <authorList>
            <person name="Komaki H."/>
            <person name="Tamura T."/>
        </authorList>
    </citation>
    <scope>NUCLEOTIDE SEQUENCE [LARGE SCALE GENOMIC DNA]</scope>
    <source>
        <strain evidence="2 3">NBRC 104272</strain>
    </source>
</reference>
<protein>
    <submittedName>
        <fullName evidence="2">Uncharacterized protein</fullName>
    </submittedName>
</protein>
<evidence type="ECO:0000313" key="2">
    <source>
        <dbReference type="EMBL" id="GIG80341.1"/>
    </source>
</evidence>
<sequence>MVCWILSGPGHLSGRSGDFRREDPAGILTLIRHRALPGLAAFLGKSGQRKAPGLVQVRGPLTAGSRHSAGGTSRSPPASATGAMAALRNLAIGILKTAGHASVAAACRHHARDATRTLETLGLRPA</sequence>
<dbReference type="AlphaFoldDB" id="A0A8J3PRZ0"/>
<dbReference type="Proteomes" id="UP000630097">
    <property type="component" value="Unassembled WGS sequence"/>
</dbReference>
<gene>
    <name evidence="2" type="ORF">Pka01_34680</name>
</gene>
<accession>A0A8J3PRZ0</accession>